<evidence type="ECO:0000313" key="3">
    <source>
        <dbReference type="EMBL" id="ABP77514.1"/>
    </source>
</evidence>
<dbReference type="Pfam" id="PF13009">
    <property type="entry name" value="Integrase_2"/>
    <property type="match status" value="1"/>
</dbReference>
<keyword evidence="1" id="KW-0233">DNA recombination</keyword>
<feature type="region of interest" description="Disordered" evidence="2">
    <location>
        <begin position="135"/>
        <end position="159"/>
    </location>
</feature>
<gene>
    <name evidence="3" type="ordered locus">Sputcn32_3807</name>
</gene>
<proteinExistence type="predicted"/>
<dbReference type="SUPFAM" id="SSF56349">
    <property type="entry name" value="DNA breaking-rejoining enzymes"/>
    <property type="match status" value="1"/>
</dbReference>
<protein>
    <submittedName>
        <fullName evidence="3">Phage integrase family protein</fullName>
    </submittedName>
</protein>
<dbReference type="InterPro" id="IPR024965">
    <property type="entry name" value="Putative_integrase"/>
</dbReference>
<evidence type="ECO:0000256" key="2">
    <source>
        <dbReference type="SAM" id="MobiDB-lite"/>
    </source>
</evidence>
<reference evidence="3" key="1">
    <citation type="submission" date="2007-04" db="EMBL/GenBank/DDBJ databases">
        <title>Complete sequence of Shewanella putrefaciens CN-32.</title>
        <authorList>
            <consortium name="US DOE Joint Genome Institute"/>
            <person name="Copeland A."/>
            <person name="Lucas S."/>
            <person name="Lapidus A."/>
            <person name="Barry K."/>
            <person name="Detter J.C."/>
            <person name="Glavina del Rio T."/>
            <person name="Hammon N."/>
            <person name="Israni S."/>
            <person name="Dalin E."/>
            <person name="Tice H."/>
            <person name="Pitluck S."/>
            <person name="Chain P."/>
            <person name="Malfatti S."/>
            <person name="Shin M."/>
            <person name="Vergez L."/>
            <person name="Schmutz J."/>
            <person name="Larimer F."/>
            <person name="Land M."/>
            <person name="Hauser L."/>
            <person name="Kyrpides N."/>
            <person name="Mikhailova N."/>
            <person name="Romine M.F."/>
            <person name="Fredrickson J."/>
            <person name="Tiedje J."/>
            <person name="Richardson P."/>
        </authorList>
    </citation>
    <scope>NUCLEOTIDE SEQUENCE [LARGE SCALE GENOMIC DNA]</scope>
    <source>
        <strain evidence="3">CN-32</strain>
    </source>
</reference>
<dbReference type="HOGENOM" id="CLU_002677_0_0_6"/>
<dbReference type="InterPro" id="IPR011010">
    <property type="entry name" value="DNA_brk_join_enz"/>
</dbReference>
<dbReference type="InterPro" id="IPR013762">
    <property type="entry name" value="Integrase-like_cat_sf"/>
</dbReference>
<accession>A4YC31</accession>
<dbReference type="GO" id="GO:0015074">
    <property type="term" value="P:DNA integration"/>
    <property type="evidence" value="ECO:0007669"/>
    <property type="project" value="InterPro"/>
</dbReference>
<sequence length="1433" mass="163834" precursor="true">MKKCFYASLVAAQQSVQALGITSYQEYQQRYREDPRLPSSPNATYSADWQSWPQFLGTADKFYPTEAAAQQATQALGITSPSDYQQRYREDPRLPSSPNVIYSADWQSWPQFLGTADKFYPTLAAAQQATQALGITSQPNYQQRYREDPRLPSSPSATYSADWQSWPQFLGTADKFYPTVAAAQQATQALGITSQPNYQQRYREDPRLPSSPNATYSADWQSWPQFLGTADKFYPTVAAAQQATQALGITSQPNYRQRYREDSRLPSRPNVIYSADWQSWPQFLGTADKFYPTVAAAQQATQALGITSLSDYQQRYREDPHLPSTPNATYSANWQSWPQFLGTADKFYPTVAAAQQATQALGITSLSDYQQRYREDPRLPSRPSATYSADWQSWPQFLGTADKFYPTVAAAQQATQALGITSQPNYQQRYREDPRLPSRPNATYSADWQSWPQFLGTADKFYPTVAAAQQATQALGINSLSDYQQRYREDPRLPSSPNVIYSADWQSWTEFLLSNRINTLRELKDACKVLGIRDSLQYRQIQKDYAQLPSKPDKKFKDWIDWYDLLDIPKPYELNELEKIVRSYKCTSLADYKKLRSKLNDPKMPASPIEYYEGDGWTNTFDFFGVKRPYQVRYFEPEWKQWGDLITEFLKMAKGGDTKVKDLCEFVREYIDPNKFEISPLDYLTRGKTNIQPMLELFELVPITRKKKWLFSINEFLDWVIVKFLTIEDEDTGEVSRIKGAKNPFSHINFDGEQIPVSLNETNKLALPYQFVKSAREWIFPQGNFEKIGYSELHHLHKFSADWVQVDDSLEINPSDPDCVTKVEGGKTYLWLPIYWTYTYALMQLPARGRQIVYCDSGEADLEIANFLQGKVSWVPNRNKLAGLTDCQSMINKTQDGDFGVYYTSNKTSFDGRGYKIPFMPIELAYWLIKLRKWQEKYNQIDNPTEWLDCTRTNLNELQRKQKGHNCFLFRDFQENEPGTFAGRLASRLAAALFFSSDDQLVSATYSGQTHQECAFQLKQQQSIALAPFKSAYTPHAMRVSLINAYAYEFGMPIEVIMKLVGHSSIIMSIYYMKSDKTGANIREKVTLGEKQALNKAADSLKSFIESQRIEQCKSQLIANNTEFLSTIDNARPASSYLFRDFGICPVGGGFCNEGGAAVAMKANIYHPVTAGYLGEQNCIQCRFFVTGPAFMMGLAAVFNELCLAINTQSQRYSLLEKELDDTATKIDILSHQIYQQKSQSTQTSILEGEKLKLQSERRDLNSEIEVKAKKMDLYMSDMNALHKHLFNCQSIINQDSSSEESKLQLIVPRDFSVNFEISEVSGFQQLSEVCENAELYHSCTDEQAVTRRSQALDKMLVKNGITPHFLHLNEAEQLVVGNQMTQLMLSRLKSWEKIDRLIDGDLALNDFEDGERISKNELKQLFMGATPLKLVD</sequence>
<dbReference type="GO" id="GO:0006310">
    <property type="term" value="P:DNA recombination"/>
    <property type="evidence" value="ECO:0007669"/>
    <property type="project" value="UniProtKB-KW"/>
</dbReference>
<dbReference type="GO" id="GO:0003677">
    <property type="term" value="F:DNA binding"/>
    <property type="evidence" value="ECO:0007669"/>
    <property type="project" value="InterPro"/>
</dbReference>
<dbReference type="eggNOG" id="COG0582">
    <property type="taxonomic scope" value="Bacteria"/>
</dbReference>
<dbReference type="KEGG" id="spc:Sputcn32_3807"/>
<evidence type="ECO:0000256" key="1">
    <source>
        <dbReference type="ARBA" id="ARBA00023172"/>
    </source>
</evidence>
<organism evidence="3">
    <name type="scientific">Shewanella putrefaciens (strain CN-32 / ATCC BAA-453)</name>
    <dbReference type="NCBI Taxonomy" id="319224"/>
    <lineage>
        <taxon>Bacteria</taxon>
        <taxon>Pseudomonadati</taxon>
        <taxon>Pseudomonadota</taxon>
        <taxon>Gammaproteobacteria</taxon>
        <taxon>Alteromonadales</taxon>
        <taxon>Shewanellaceae</taxon>
        <taxon>Shewanella</taxon>
    </lineage>
</organism>
<dbReference type="STRING" id="319224.Sputcn32_3807"/>
<dbReference type="EMBL" id="CP000681">
    <property type="protein sequence ID" value="ABP77514.1"/>
    <property type="molecule type" value="Genomic_DNA"/>
</dbReference>
<dbReference type="InterPro" id="IPR028229">
    <property type="entry name" value="Integrase_rpt"/>
</dbReference>
<dbReference type="Pfam" id="PF14882">
    <property type="entry name" value="INT_rpt"/>
    <property type="match status" value="9"/>
</dbReference>
<dbReference type="Gene3D" id="1.10.443.10">
    <property type="entry name" value="Intergrase catalytic core"/>
    <property type="match status" value="1"/>
</dbReference>
<name>A4YC31_SHEPC</name>